<name>A0A251V1S8_HELAN</name>
<proteinExistence type="predicted"/>
<dbReference type="EMBL" id="MNCJ02000319">
    <property type="protein sequence ID" value="KAF5811864.1"/>
    <property type="molecule type" value="Genomic_DNA"/>
</dbReference>
<accession>A0A251V1S8</accession>
<dbReference type="Proteomes" id="UP000215914">
    <property type="component" value="Chromosome 4"/>
</dbReference>
<protein>
    <submittedName>
        <fullName evidence="2">Uncharacterized protein</fullName>
    </submittedName>
</protein>
<dbReference type="EMBL" id="CM007893">
    <property type="protein sequence ID" value="OTG29567.1"/>
    <property type="molecule type" value="Genomic_DNA"/>
</dbReference>
<evidence type="ECO:0000313" key="3">
    <source>
        <dbReference type="Proteomes" id="UP000215914"/>
    </source>
</evidence>
<dbReference type="AlphaFoldDB" id="A0A251V1S8"/>
<organism evidence="2 3">
    <name type="scientific">Helianthus annuus</name>
    <name type="common">Common sunflower</name>
    <dbReference type="NCBI Taxonomy" id="4232"/>
    <lineage>
        <taxon>Eukaryota</taxon>
        <taxon>Viridiplantae</taxon>
        <taxon>Streptophyta</taxon>
        <taxon>Embryophyta</taxon>
        <taxon>Tracheophyta</taxon>
        <taxon>Spermatophyta</taxon>
        <taxon>Magnoliopsida</taxon>
        <taxon>eudicotyledons</taxon>
        <taxon>Gunneridae</taxon>
        <taxon>Pentapetalae</taxon>
        <taxon>asterids</taxon>
        <taxon>campanulids</taxon>
        <taxon>Asterales</taxon>
        <taxon>Asteraceae</taxon>
        <taxon>Asteroideae</taxon>
        <taxon>Heliantheae alliance</taxon>
        <taxon>Heliantheae</taxon>
        <taxon>Helianthus</taxon>
    </lineage>
</organism>
<reference evidence="1 3" key="1">
    <citation type="journal article" date="2017" name="Nature">
        <title>The sunflower genome provides insights into oil metabolism, flowering and Asterid evolution.</title>
        <authorList>
            <person name="Badouin H."/>
            <person name="Gouzy J."/>
            <person name="Grassa C.J."/>
            <person name="Murat F."/>
            <person name="Staton S.E."/>
            <person name="Cottret L."/>
            <person name="Lelandais-Briere C."/>
            <person name="Owens G.L."/>
            <person name="Carrere S."/>
            <person name="Mayjonade B."/>
            <person name="Legrand L."/>
            <person name="Gill N."/>
            <person name="Kane N.C."/>
            <person name="Bowers J.E."/>
            <person name="Hubner S."/>
            <person name="Bellec A."/>
            <person name="Berard A."/>
            <person name="Berges H."/>
            <person name="Blanchet N."/>
            <person name="Boniface M.C."/>
            <person name="Brunel D."/>
            <person name="Catrice O."/>
            <person name="Chaidir N."/>
            <person name="Claudel C."/>
            <person name="Donnadieu C."/>
            <person name="Faraut T."/>
            <person name="Fievet G."/>
            <person name="Helmstetter N."/>
            <person name="King M."/>
            <person name="Knapp S.J."/>
            <person name="Lai Z."/>
            <person name="Le Paslier M.C."/>
            <person name="Lippi Y."/>
            <person name="Lorenzon L."/>
            <person name="Mandel J.R."/>
            <person name="Marage G."/>
            <person name="Marchand G."/>
            <person name="Marquand E."/>
            <person name="Bret-Mestries E."/>
            <person name="Morien E."/>
            <person name="Nambeesan S."/>
            <person name="Nguyen T."/>
            <person name="Pegot-Espagnet P."/>
            <person name="Pouilly N."/>
            <person name="Raftis F."/>
            <person name="Sallet E."/>
            <person name="Schiex T."/>
            <person name="Thomas J."/>
            <person name="Vandecasteele C."/>
            <person name="Vares D."/>
            <person name="Vear F."/>
            <person name="Vautrin S."/>
            <person name="Crespi M."/>
            <person name="Mangin B."/>
            <person name="Burke J.M."/>
            <person name="Salse J."/>
            <person name="Munos S."/>
            <person name="Vincourt P."/>
            <person name="Rieseberg L.H."/>
            <person name="Langlade N.B."/>
        </authorList>
    </citation>
    <scope>NUCLEOTIDE SEQUENCE [LARGE SCALE GENOMIC DNA]</scope>
    <source>
        <strain evidence="3">cv. SF193</strain>
        <tissue evidence="1">Leaves</tissue>
    </source>
</reference>
<gene>
    <name evidence="2" type="ORF">HannXRQ_Chr04g0123701</name>
    <name evidence="1" type="ORF">HanXRQr2_Chr04g0186311</name>
</gene>
<evidence type="ECO:0000313" key="2">
    <source>
        <dbReference type="EMBL" id="OTG29567.1"/>
    </source>
</evidence>
<sequence length="118" mass="13853">MVIWMENNLWEFVARECGLKVGLLASLKLTHIKYLKELDQWLLNEGFNDEKMENLEVFTAKRSENEQKSGMAEGWHGNRGSRELKRRKFAVLEFPGGPRRLNSQLHAPRIDLKEELQE</sequence>
<evidence type="ECO:0000313" key="1">
    <source>
        <dbReference type="EMBL" id="KAF5811864.1"/>
    </source>
</evidence>
<keyword evidence="3" id="KW-1185">Reference proteome</keyword>
<dbReference type="Gramene" id="mRNA:HanXRQr2_Chr04g0186311">
    <property type="protein sequence ID" value="mRNA:HanXRQr2_Chr04g0186311"/>
    <property type="gene ID" value="HanXRQr2_Chr04g0186311"/>
</dbReference>
<dbReference type="InParanoid" id="A0A251V1S8"/>
<reference evidence="1" key="3">
    <citation type="submission" date="2020-06" db="EMBL/GenBank/DDBJ databases">
        <title>Helianthus annuus Genome sequencing and assembly Release 2.</title>
        <authorList>
            <person name="Gouzy J."/>
            <person name="Langlade N."/>
            <person name="Munos S."/>
        </authorList>
    </citation>
    <scope>NUCLEOTIDE SEQUENCE</scope>
    <source>
        <tissue evidence="1">Leaves</tissue>
    </source>
</reference>
<reference evidence="2" key="2">
    <citation type="submission" date="2017-02" db="EMBL/GenBank/DDBJ databases">
        <title>Sunflower complete genome.</title>
        <authorList>
            <person name="Langlade N."/>
            <person name="Munos S."/>
        </authorList>
    </citation>
    <scope>NUCLEOTIDE SEQUENCE [LARGE SCALE GENOMIC DNA]</scope>
    <source>
        <tissue evidence="2">Leaves</tissue>
    </source>
</reference>